<comment type="caution">
    <text evidence="4">The sequence shown here is derived from an EMBL/GenBank/DDBJ whole genome shotgun (WGS) entry which is preliminary data.</text>
</comment>
<feature type="transmembrane region" description="Helical" evidence="2">
    <location>
        <begin position="328"/>
        <end position="348"/>
    </location>
</feature>
<feature type="coiled-coil region" evidence="1">
    <location>
        <begin position="408"/>
        <end position="442"/>
    </location>
</feature>
<name>A0ABT8KRX8_9BACT</name>
<dbReference type="CDD" id="cd07341">
    <property type="entry name" value="M56_BlaR1_MecR1_like"/>
    <property type="match status" value="1"/>
</dbReference>
<feature type="coiled-coil region" evidence="1">
    <location>
        <begin position="489"/>
        <end position="516"/>
    </location>
</feature>
<keyword evidence="5" id="KW-1185">Reference proteome</keyword>
<dbReference type="InterPro" id="IPR008756">
    <property type="entry name" value="Peptidase_M56"/>
</dbReference>
<reference evidence="4" key="1">
    <citation type="submission" date="2023-06" db="EMBL/GenBank/DDBJ databases">
        <title>Genomic of Parafulvivirga corallium.</title>
        <authorList>
            <person name="Wang G."/>
        </authorList>
    </citation>
    <scope>NUCLEOTIDE SEQUENCE</scope>
    <source>
        <strain evidence="4">BMA10</strain>
    </source>
</reference>
<dbReference type="Gene3D" id="3.30.2010.10">
    <property type="entry name" value="Metalloproteases ('zincins'), catalytic domain"/>
    <property type="match status" value="1"/>
</dbReference>
<organism evidence="4 5">
    <name type="scientific">Splendidivirga corallicola</name>
    <dbReference type="NCBI Taxonomy" id="3051826"/>
    <lineage>
        <taxon>Bacteria</taxon>
        <taxon>Pseudomonadati</taxon>
        <taxon>Bacteroidota</taxon>
        <taxon>Cytophagia</taxon>
        <taxon>Cytophagales</taxon>
        <taxon>Splendidivirgaceae</taxon>
        <taxon>Splendidivirga</taxon>
    </lineage>
</organism>
<evidence type="ECO:0000259" key="3">
    <source>
        <dbReference type="Pfam" id="PF05569"/>
    </source>
</evidence>
<feature type="domain" description="Peptidase M56" evidence="3">
    <location>
        <begin position="115"/>
        <end position="315"/>
    </location>
</feature>
<keyword evidence="2" id="KW-1133">Transmembrane helix</keyword>
<dbReference type="EMBL" id="JAUJEA010000007">
    <property type="protein sequence ID" value="MDN5203506.1"/>
    <property type="molecule type" value="Genomic_DNA"/>
</dbReference>
<accession>A0ABT8KRX8</accession>
<keyword evidence="2" id="KW-0472">Membrane</keyword>
<feature type="transmembrane region" description="Helical" evidence="2">
    <location>
        <begin position="20"/>
        <end position="38"/>
    </location>
</feature>
<dbReference type="InterPro" id="IPR052173">
    <property type="entry name" value="Beta-lactam_resp_regulator"/>
</dbReference>
<keyword evidence="2" id="KW-0812">Transmembrane</keyword>
<dbReference type="PANTHER" id="PTHR34978">
    <property type="entry name" value="POSSIBLE SENSOR-TRANSDUCER PROTEIN BLAR"/>
    <property type="match status" value="1"/>
</dbReference>
<evidence type="ECO:0000256" key="1">
    <source>
        <dbReference type="SAM" id="Coils"/>
    </source>
</evidence>
<feature type="transmembrane region" description="Helical" evidence="2">
    <location>
        <begin position="50"/>
        <end position="72"/>
    </location>
</feature>
<dbReference type="Pfam" id="PF05569">
    <property type="entry name" value="Peptidase_M56"/>
    <property type="match status" value="1"/>
</dbReference>
<sequence>MNSFDGIISTTLVESFGWTLLHSLWQGILIAVLLYITVNIFKKGTAALKYNLSIGALALFLLTTLTTFVIQYKNQQPLLLHPLEISSVDEIVEIAPLEEDVFYAENDQVPWLDFAVDLFQNNLPALVIAWSIGVGFLTLRLLGGFYYTHRLRTMELSPVSTLVENKVKILLKKLNIQKTVKIYASAKVKVPLIIGHLKPIVLLPLTITTGLSTDQIEYILAHEIAHIKRNDFLINLIQSIAETLFFFNPAVWWISSKIREERENCCDDIAIALTGNNPLKYVKTLAELNELILHTPNMAISFAGNKKEQLFQRIKRLMERDNHKNSNLEKIITVTLLLITIATIGIAFNKGDIFKKDNGRLFLEASAQSPDHIIELSKSFEIVPGKQFLRIRDTTIVEREAVDKDALIKEQSEMIKKLQYKIEDLEAKLEKTNRIVEVESVKEQLRDMDQIKARDYKNYVMDVHRQLRNLQLGLEKSMIELKYQFERNKPVTEEIRKSLELEIRQMQEEFEIEKIRTLEEVMHMIETVKDISKEQIIKEDVARIREKYSSIEEMLSSARLLHLESIEELKQQQLLLKEEMAKRVKRMKKLKEKILYELKSDNLVDKKDKRVTIEFKKNRILVNNKKISEQLKMKYEKLLREFSLEDFNKDDFKLEYKLD</sequence>
<evidence type="ECO:0000256" key="2">
    <source>
        <dbReference type="SAM" id="Phobius"/>
    </source>
</evidence>
<protein>
    <submittedName>
        <fullName evidence="4">M56 family metallopeptidase</fullName>
    </submittedName>
</protein>
<feature type="transmembrane region" description="Helical" evidence="2">
    <location>
        <begin position="127"/>
        <end position="147"/>
    </location>
</feature>
<evidence type="ECO:0000313" key="4">
    <source>
        <dbReference type="EMBL" id="MDN5203506.1"/>
    </source>
</evidence>
<dbReference type="PANTHER" id="PTHR34978:SF3">
    <property type="entry name" value="SLR0241 PROTEIN"/>
    <property type="match status" value="1"/>
</dbReference>
<keyword evidence="1" id="KW-0175">Coiled coil</keyword>
<evidence type="ECO:0000313" key="5">
    <source>
        <dbReference type="Proteomes" id="UP001172082"/>
    </source>
</evidence>
<proteinExistence type="predicted"/>
<dbReference type="RefSeq" id="WP_346753528.1">
    <property type="nucleotide sequence ID" value="NZ_JAUJEA010000007.1"/>
</dbReference>
<dbReference type="Proteomes" id="UP001172082">
    <property type="component" value="Unassembled WGS sequence"/>
</dbReference>
<gene>
    <name evidence="4" type="ORF">QQ008_19115</name>
</gene>